<proteinExistence type="predicted"/>
<feature type="transmembrane region" description="Helical" evidence="1">
    <location>
        <begin position="20"/>
        <end position="40"/>
    </location>
</feature>
<keyword evidence="1" id="KW-0472">Membrane</keyword>
<protein>
    <submittedName>
        <fullName evidence="2">Uncharacterized protein</fullName>
    </submittedName>
</protein>
<sequence length="44" mass="4567">MGAGLRRSACLASRRTACGAWRWAGGCLLLLLQFFVPVVAGSSG</sequence>
<reference evidence="2" key="1">
    <citation type="submission" date="2018-02" db="EMBL/GenBank/DDBJ databases">
        <authorList>
            <person name="Cohen D.B."/>
            <person name="Kent A.D."/>
        </authorList>
    </citation>
    <scope>NUCLEOTIDE SEQUENCE</scope>
</reference>
<evidence type="ECO:0000256" key="1">
    <source>
        <dbReference type="SAM" id="Phobius"/>
    </source>
</evidence>
<dbReference type="EMBL" id="OIVN01003281">
    <property type="protein sequence ID" value="SPD10042.1"/>
    <property type="molecule type" value="Genomic_DNA"/>
</dbReference>
<keyword evidence="1" id="KW-0812">Transmembrane</keyword>
<accession>A0A2N9HD13</accession>
<evidence type="ECO:0000313" key="2">
    <source>
        <dbReference type="EMBL" id="SPD10042.1"/>
    </source>
</evidence>
<gene>
    <name evidence="2" type="ORF">FSB_LOCUS37924</name>
</gene>
<dbReference type="AlphaFoldDB" id="A0A2N9HD13"/>
<name>A0A2N9HD13_FAGSY</name>
<keyword evidence="1" id="KW-1133">Transmembrane helix</keyword>
<organism evidence="2">
    <name type="scientific">Fagus sylvatica</name>
    <name type="common">Beechnut</name>
    <dbReference type="NCBI Taxonomy" id="28930"/>
    <lineage>
        <taxon>Eukaryota</taxon>
        <taxon>Viridiplantae</taxon>
        <taxon>Streptophyta</taxon>
        <taxon>Embryophyta</taxon>
        <taxon>Tracheophyta</taxon>
        <taxon>Spermatophyta</taxon>
        <taxon>Magnoliopsida</taxon>
        <taxon>eudicotyledons</taxon>
        <taxon>Gunneridae</taxon>
        <taxon>Pentapetalae</taxon>
        <taxon>rosids</taxon>
        <taxon>fabids</taxon>
        <taxon>Fagales</taxon>
        <taxon>Fagaceae</taxon>
        <taxon>Fagus</taxon>
    </lineage>
</organism>